<dbReference type="SUPFAM" id="SSF53756">
    <property type="entry name" value="UDP-Glycosyltransferase/glycogen phosphorylase"/>
    <property type="match status" value="1"/>
</dbReference>
<dbReference type="Proteomes" id="UP000250197">
    <property type="component" value="Chromosome"/>
</dbReference>
<feature type="domain" description="Glycosyltransferase 2-like" evidence="1">
    <location>
        <begin position="10"/>
        <end position="135"/>
    </location>
</feature>
<dbReference type="Pfam" id="PF00535">
    <property type="entry name" value="Glycos_transf_2"/>
    <property type="match status" value="1"/>
</dbReference>
<accession>A0A2Z2J6P6</accession>
<sequence length="687" mass="75834">MSEKYTVGISVIVPSFAGRARLPRLIECLNQQSLDPRLFEVIVVLNGPDDSSAAYLRGLTTDYDLRIINTTGVGAAHARNVGLASVTREYLTFVDDDDALEPEFLATGFRLSKPQEAVLLPMRDIGEDGRHHDSALSARISQGAGRTQLARVIPWALGFNACKILPSQIATRFRFDEELKSGEDVAFFAQLLTIPHFAFTVPADANDAAYLRSVRQGSVSRQKASFQFSVVERLQCIAKIRALRVDESSRPALKNLEDAQFTFVRDYLSGARDQVEDAIACAVDLGVAGLPWSDLRPQRSKKLVVSYCFPPFADPAANVMAKTVASDGVQVDVISADMRRIRKRDESTYLMVEPAIGEHVQLRTECSFSAWPLIAQFGRDALRAARKLQKKGSEYSVLYTRALWSGSHVAGALIKLAYPQLRWEAEFSDPLRVGADGQPRWGKLTPGPTAWKLTRALKQLGGAELEIASHFDLTEAVTILLADKLLFTNENQRHVMLSQYPAPIRCTAEAKSVVRPQPTPPKHLYHGMSTYQTDGKKLNIGYFGSFYRDRGLGPILDAAMDLPQHLQEKLEFHVFCDDPRTLRAFAASNAPAFGLRVNDYVPYLEFLAITHKLDVLLVNDMTLQPGSFAVNPFLPSKYSDYAGSGVPVWGIVTPGSPLSAQVLGFRSSIGDANSIRQALVDMMGKLR</sequence>
<evidence type="ECO:0000313" key="3">
    <source>
        <dbReference type="Proteomes" id="UP000250197"/>
    </source>
</evidence>
<dbReference type="AlphaFoldDB" id="A0A2Z2J6P6"/>
<dbReference type="PANTHER" id="PTHR43685:SF2">
    <property type="entry name" value="GLYCOSYLTRANSFERASE 2-LIKE DOMAIN-CONTAINING PROTEIN"/>
    <property type="match status" value="1"/>
</dbReference>
<dbReference type="CDD" id="cd00761">
    <property type="entry name" value="Glyco_tranf_GTA_type"/>
    <property type="match status" value="1"/>
</dbReference>
<dbReference type="InterPro" id="IPR029044">
    <property type="entry name" value="Nucleotide-diphossugar_trans"/>
</dbReference>
<dbReference type="EMBL" id="CP021252">
    <property type="protein sequence ID" value="ART20828.1"/>
    <property type="molecule type" value="Genomic_DNA"/>
</dbReference>
<evidence type="ECO:0000313" key="2">
    <source>
        <dbReference type="EMBL" id="ART20828.1"/>
    </source>
</evidence>
<protein>
    <recommendedName>
        <fullName evidence="1">Glycosyltransferase 2-like domain-containing protein</fullName>
    </recommendedName>
</protein>
<organism evidence="2 3">
    <name type="scientific">Corynebacterium striatum</name>
    <dbReference type="NCBI Taxonomy" id="43770"/>
    <lineage>
        <taxon>Bacteria</taxon>
        <taxon>Bacillati</taxon>
        <taxon>Actinomycetota</taxon>
        <taxon>Actinomycetes</taxon>
        <taxon>Mycobacteriales</taxon>
        <taxon>Corynebacteriaceae</taxon>
        <taxon>Corynebacterium</taxon>
    </lineage>
</organism>
<evidence type="ECO:0000259" key="1">
    <source>
        <dbReference type="Pfam" id="PF00535"/>
    </source>
</evidence>
<dbReference type="KEGG" id="cstr:CBE89_04475"/>
<gene>
    <name evidence="2" type="ORF">CBE89_04475</name>
</gene>
<dbReference type="Gene3D" id="3.90.550.10">
    <property type="entry name" value="Spore Coat Polysaccharide Biosynthesis Protein SpsA, Chain A"/>
    <property type="match status" value="1"/>
</dbReference>
<name>A0A2Z2J6P6_CORST</name>
<proteinExistence type="predicted"/>
<dbReference type="InterPro" id="IPR050834">
    <property type="entry name" value="Glycosyltransf_2"/>
</dbReference>
<dbReference type="InterPro" id="IPR001173">
    <property type="entry name" value="Glyco_trans_2-like"/>
</dbReference>
<reference evidence="2 3" key="1">
    <citation type="submission" date="2017-05" db="EMBL/GenBank/DDBJ databases">
        <title>Complete genome sequence of Corynebacterium striatum KC-Na-1 isolated from Neophocaena asiaeorientalis in Korea.</title>
        <authorList>
            <person name="Kim J.H."/>
            <person name="Lee K."/>
        </authorList>
    </citation>
    <scope>NUCLEOTIDE SEQUENCE [LARGE SCALE GENOMIC DNA]</scope>
    <source>
        <strain evidence="2 3">KC-Na-01</strain>
    </source>
</reference>
<dbReference type="SUPFAM" id="SSF53448">
    <property type="entry name" value="Nucleotide-diphospho-sugar transferases"/>
    <property type="match status" value="1"/>
</dbReference>
<dbReference type="RefSeq" id="WP_086890959.1">
    <property type="nucleotide sequence ID" value="NZ_CP021252.1"/>
</dbReference>
<dbReference type="PANTHER" id="PTHR43685">
    <property type="entry name" value="GLYCOSYLTRANSFERASE"/>
    <property type="match status" value="1"/>
</dbReference>